<reference evidence="3 4" key="1">
    <citation type="submission" date="2023-08" db="EMBL/GenBank/DDBJ databases">
        <authorList>
            <person name="Sharma P."/>
            <person name="Verma V."/>
            <person name="Mohan M.K."/>
            <person name="Dubey A.K."/>
        </authorList>
    </citation>
    <scope>NUCLEOTIDE SEQUENCE [LARGE SCALE GENOMIC DNA]</scope>
    <source>
        <strain evidence="3 4">ADP4</strain>
    </source>
</reference>
<dbReference type="InterPro" id="IPR036390">
    <property type="entry name" value="WH_DNA-bd_sf"/>
</dbReference>
<protein>
    <submittedName>
        <fullName evidence="3">MarR family transcriptional regulator</fullName>
    </submittedName>
</protein>
<dbReference type="RefSeq" id="WP_331787577.1">
    <property type="nucleotide sequence ID" value="NZ_JAVFKM010000009.1"/>
</dbReference>
<dbReference type="InterPro" id="IPR039422">
    <property type="entry name" value="MarR/SlyA-like"/>
</dbReference>
<keyword evidence="4" id="KW-1185">Reference proteome</keyword>
<dbReference type="EMBL" id="JAVFKM010000009">
    <property type="protein sequence ID" value="MEF3115395.1"/>
    <property type="molecule type" value="Genomic_DNA"/>
</dbReference>
<dbReference type="PANTHER" id="PTHR33164:SF99">
    <property type="entry name" value="MARR FAMILY REGULATORY PROTEIN"/>
    <property type="match status" value="1"/>
</dbReference>
<evidence type="ECO:0000259" key="2">
    <source>
        <dbReference type="PROSITE" id="PS50995"/>
    </source>
</evidence>
<dbReference type="InterPro" id="IPR000835">
    <property type="entry name" value="HTH_MarR-typ"/>
</dbReference>
<dbReference type="PANTHER" id="PTHR33164">
    <property type="entry name" value="TRANSCRIPTIONAL REGULATOR, MARR FAMILY"/>
    <property type="match status" value="1"/>
</dbReference>
<dbReference type="SUPFAM" id="SSF46785">
    <property type="entry name" value="Winged helix' DNA-binding domain"/>
    <property type="match status" value="1"/>
</dbReference>
<comment type="caution">
    <text evidence="3">The sequence shown here is derived from an EMBL/GenBank/DDBJ whole genome shotgun (WGS) entry which is preliminary data.</text>
</comment>
<dbReference type="Proteomes" id="UP001348265">
    <property type="component" value="Unassembled WGS sequence"/>
</dbReference>
<evidence type="ECO:0000313" key="4">
    <source>
        <dbReference type="Proteomes" id="UP001348265"/>
    </source>
</evidence>
<sequence length="214" mass="23241">MSVTEGGADSAEHLAYEVIRRLWPLHRTVVRAVERELAGTGLTAGQRALLDTLRTHGPRTVPELARALELDRQPVQRWVNHATELGLLEAVPNPAHRRSPLIRLTPEGAEVTSALQRSEAAGLRRVLAGVPAADVATTLHVLDRLGEDFRALARDDLAHSGPSRTAGPPREPRTLQTPQTSREPRKTRKARTSPADRAPHPTAAPHTGRHGAEA</sequence>
<dbReference type="SMART" id="SM00347">
    <property type="entry name" value="HTH_MARR"/>
    <property type="match status" value="1"/>
</dbReference>
<accession>A0ABU7WV58</accession>
<evidence type="ECO:0000256" key="1">
    <source>
        <dbReference type="SAM" id="MobiDB-lite"/>
    </source>
</evidence>
<dbReference type="Gene3D" id="1.10.10.10">
    <property type="entry name" value="Winged helix-like DNA-binding domain superfamily/Winged helix DNA-binding domain"/>
    <property type="match status" value="1"/>
</dbReference>
<proteinExistence type="predicted"/>
<dbReference type="InterPro" id="IPR036388">
    <property type="entry name" value="WH-like_DNA-bd_sf"/>
</dbReference>
<dbReference type="PROSITE" id="PS50995">
    <property type="entry name" value="HTH_MARR_2"/>
    <property type="match status" value="1"/>
</dbReference>
<feature type="domain" description="HTH marR-type" evidence="2">
    <location>
        <begin position="15"/>
        <end position="147"/>
    </location>
</feature>
<feature type="region of interest" description="Disordered" evidence="1">
    <location>
        <begin position="158"/>
        <end position="214"/>
    </location>
</feature>
<organism evidence="3 4">
    <name type="scientific">Streptomyces chrestomyceticus</name>
    <dbReference type="NCBI Taxonomy" id="68185"/>
    <lineage>
        <taxon>Bacteria</taxon>
        <taxon>Bacillati</taxon>
        <taxon>Actinomycetota</taxon>
        <taxon>Actinomycetes</taxon>
        <taxon>Kitasatosporales</taxon>
        <taxon>Streptomycetaceae</taxon>
        <taxon>Streptomyces</taxon>
    </lineage>
</organism>
<name>A0ABU7WV58_9ACTN</name>
<evidence type="ECO:0000313" key="3">
    <source>
        <dbReference type="EMBL" id="MEF3115395.1"/>
    </source>
</evidence>
<gene>
    <name evidence="3" type="ORF">RB636_19665</name>
</gene>
<dbReference type="Pfam" id="PF12802">
    <property type="entry name" value="MarR_2"/>
    <property type="match status" value="1"/>
</dbReference>